<dbReference type="CDD" id="cd07989">
    <property type="entry name" value="LPLAT_AGPAT-like"/>
    <property type="match status" value="1"/>
</dbReference>
<reference evidence="8 9" key="1">
    <citation type="journal article" date="2024" name="J Genomics">
        <title>Draft genome sequencing and assembly of Favolaschia claudopus CIRM-BRFM 2984 isolated from oak limbs.</title>
        <authorList>
            <person name="Navarro D."/>
            <person name="Drula E."/>
            <person name="Chaduli D."/>
            <person name="Cazenave R."/>
            <person name="Ahrendt S."/>
            <person name="Wang J."/>
            <person name="Lipzen A."/>
            <person name="Daum C."/>
            <person name="Barry K."/>
            <person name="Grigoriev I.V."/>
            <person name="Favel A."/>
            <person name="Rosso M.N."/>
            <person name="Martin F."/>
        </authorList>
    </citation>
    <scope>NUCLEOTIDE SEQUENCE [LARGE SCALE GENOMIC DNA]</scope>
    <source>
        <strain evidence="8 9">CIRM-BRFM 2984</strain>
    </source>
</reference>
<protein>
    <recommendedName>
        <fullName evidence="6">Tafazzin family protein</fullName>
    </recommendedName>
</protein>
<evidence type="ECO:0000256" key="4">
    <source>
        <dbReference type="ARBA" id="ARBA00023136"/>
    </source>
</evidence>
<dbReference type="SUPFAM" id="SSF69593">
    <property type="entry name" value="Glycerol-3-phosphate (1)-acyltransferase"/>
    <property type="match status" value="1"/>
</dbReference>
<keyword evidence="2" id="KW-0808">Transferase</keyword>
<keyword evidence="7" id="KW-0732">Signal</keyword>
<keyword evidence="3" id="KW-0443">Lipid metabolism</keyword>
<keyword evidence="5" id="KW-0012">Acyltransferase</keyword>
<evidence type="ECO:0000256" key="6">
    <source>
        <dbReference type="RuleBase" id="RU365062"/>
    </source>
</evidence>
<feature type="signal peptide" evidence="7">
    <location>
        <begin position="1"/>
        <end position="25"/>
    </location>
</feature>
<dbReference type="Proteomes" id="UP001362999">
    <property type="component" value="Unassembled WGS sequence"/>
</dbReference>
<comment type="caution">
    <text evidence="8">The sequence shown here is derived from an EMBL/GenBank/DDBJ whole genome shotgun (WGS) entry which is preliminary data.</text>
</comment>
<dbReference type="GO" id="GO:0031966">
    <property type="term" value="C:mitochondrial membrane"/>
    <property type="evidence" value="ECO:0007669"/>
    <property type="project" value="TreeGrafter"/>
</dbReference>
<comment type="subcellular location">
    <subcellularLocation>
        <location evidence="1">Membrane</location>
        <topology evidence="1">Peripheral membrane protein</topology>
    </subcellularLocation>
</comment>
<organism evidence="8 9">
    <name type="scientific">Favolaschia claudopus</name>
    <dbReference type="NCBI Taxonomy" id="2862362"/>
    <lineage>
        <taxon>Eukaryota</taxon>
        <taxon>Fungi</taxon>
        <taxon>Dikarya</taxon>
        <taxon>Basidiomycota</taxon>
        <taxon>Agaricomycotina</taxon>
        <taxon>Agaricomycetes</taxon>
        <taxon>Agaricomycetidae</taxon>
        <taxon>Agaricales</taxon>
        <taxon>Marasmiineae</taxon>
        <taxon>Mycenaceae</taxon>
        <taxon>Favolaschia</taxon>
    </lineage>
</organism>
<keyword evidence="4" id="KW-0472">Membrane</keyword>
<evidence type="ECO:0000313" key="8">
    <source>
        <dbReference type="EMBL" id="KAK7061440.1"/>
    </source>
</evidence>
<feature type="chain" id="PRO_5043407292" description="Tafazzin family protein" evidence="7">
    <location>
        <begin position="26"/>
        <end position="232"/>
    </location>
</feature>
<sequence length="232" mass="25877">MTIPLLVHLTCKAALSTICSVSVHGLPHLETALSAARTNGLLTLANHISTLDDPVAWGALPTKYFLNARTIRWTLGASDIMFTNPVFSSFFRRGQVLETVRGIGKVNQPDAYPQNDGFGQLPRFKWGIGRVLMEVSSMPTIIPMWLTGFDSLMPEGRSFPYKYFPRPRKQLSITFGPPLDLEELDILRKNAVDKTDPSEIAQIRAEITKVLHDTVEKLGRSVSGNSLRWRAE</sequence>
<dbReference type="GO" id="GO:0035965">
    <property type="term" value="P:cardiolipin acyl-chain remodeling"/>
    <property type="evidence" value="ECO:0007669"/>
    <property type="project" value="TreeGrafter"/>
</dbReference>
<dbReference type="EMBL" id="JAWWNJ010000002">
    <property type="protein sequence ID" value="KAK7061440.1"/>
    <property type="molecule type" value="Genomic_DNA"/>
</dbReference>
<dbReference type="PANTHER" id="PTHR12497:SF0">
    <property type="entry name" value="TAFAZZIN"/>
    <property type="match status" value="1"/>
</dbReference>
<dbReference type="InterPro" id="IPR000872">
    <property type="entry name" value="Tafazzin"/>
</dbReference>
<proteinExistence type="inferred from homology"/>
<dbReference type="PANTHER" id="PTHR12497">
    <property type="entry name" value="TAZ PROTEIN TAFAZZIN"/>
    <property type="match status" value="1"/>
</dbReference>
<evidence type="ECO:0000256" key="2">
    <source>
        <dbReference type="ARBA" id="ARBA00022679"/>
    </source>
</evidence>
<dbReference type="GO" id="GO:0047184">
    <property type="term" value="F:1-acylglycerophosphocholine O-acyltransferase activity"/>
    <property type="evidence" value="ECO:0007669"/>
    <property type="project" value="TreeGrafter"/>
</dbReference>
<accession>A0AAW0EAF1</accession>
<evidence type="ECO:0000256" key="7">
    <source>
        <dbReference type="SAM" id="SignalP"/>
    </source>
</evidence>
<evidence type="ECO:0000256" key="1">
    <source>
        <dbReference type="ARBA" id="ARBA00004170"/>
    </source>
</evidence>
<keyword evidence="9" id="KW-1185">Reference proteome</keyword>
<dbReference type="AlphaFoldDB" id="A0AAW0EAF1"/>
<evidence type="ECO:0000313" key="9">
    <source>
        <dbReference type="Proteomes" id="UP001362999"/>
    </source>
</evidence>
<evidence type="ECO:0000256" key="5">
    <source>
        <dbReference type="ARBA" id="ARBA00023315"/>
    </source>
</evidence>
<dbReference type="GO" id="GO:0007007">
    <property type="term" value="P:inner mitochondrial membrane organization"/>
    <property type="evidence" value="ECO:0007669"/>
    <property type="project" value="TreeGrafter"/>
</dbReference>
<gene>
    <name evidence="8" type="ORF">R3P38DRAFT_2829511</name>
</gene>
<comment type="similarity">
    <text evidence="6">Belongs to the taffazin family.</text>
</comment>
<evidence type="ECO:0000256" key="3">
    <source>
        <dbReference type="ARBA" id="ARBA00023098"/>
    </source>
</evidence>
<dbReference type="PRINTS" id="PR00979">
    <property type="entry name" value="TAFAZZIN"/>
</dbReference>
<name>A0AAW0EAF1_9AGAR</name>